<sequence length="116" mass="12802">RLAPASLCCGGRLVFQMAFEDVAVCFSPEEWAALAEWQRELYWAVMRENFELVASLGELPPSWPCCPPLGQPVLPSHPLQGSRTQQRPSAPRFGHHSKLPPPPRLWLGLATSSAPS</sequence>
<dbReference type="InterPro" id="IPR036051">
    <property type="entry name" value="KRAB_dom_sf"/>
</dbReference>
<dbReference type="PANTHER" id="PTHR23232:SF133">
    <property type="entry name" value="RIKEN CDNA 1700020N01 GENE"/>
    <property type="match status" value="1"/>
</dbReference>
<dbReference type="SUPFAM" id="SSF109640">
    <property type="entry name" value="KRAB domain (Kruppel-associated box)"/>
    <property type="match status" value="1"/>
</dbReference>
<dbReference type="InterPro" id="IPR001909">
    <property type="entry name" value="KRAB"/>
</dbReference>
<reference evidence="3" key="2">
    <citation type="submission" date="2025-09" db="UniProtKB">
        <authorList>
            <consortium name="Ensembl"/>
        </authorList>
    </citation>
    <scope>IDENTIFICATION</scope>
</reference>
<feature type="region of interest" description="Disordered" evidence="1">
    <location>
        <begin position="74"/>
        <end position="116"/>
    </location>
</feature>
<dbReference type="GO" id="GO:0006355">
    <property type="term" value="P:regulation of DNA-templated transcription"/>
    <property type="evidence" value="ECO:0007669"/>
    <property type="project" value="InterPro"/>
</dbReference>
<feature type="domain" description="KRAB" evidence="2">
    <location>
        <begin position="17"/>
        <end position="103"/>
    </location>
</feature>
<evidence type="ECO:0000259" key="2">
    <source>
        <dbReference type="PROSITE" id="PS50805"/>
    </source>
</evidence>
<dbReference type="InParanoid" id="A0A674J3E6"/>
<dbReference type="AlphaFoldDB" id="A0A674J3E6"/>
<dbReference type="Gene3D" id="6.10.140.140">
    <property type="match status" value="1"/>
</dbReference>
<evidence type="ECO:0000313" key="4">
    <source>
        <dbReference type="Proteomes" id="UP000472274"/>
    </source>
</evidence>
<dbReference type="SMART" id="SM00349">
    <property type="entry name" value="KRAB"/>
    <property type="match status" value="1"/>
</dbReference>
<dbReference type="PANTHER" id="PTHR23232">
    <property type="entry name" value="KRAB DOMAIN C2H2 ZINC FINGER"/>
    <property type="match status" value="1"/>
</dbReference>
<evidence type="ECO:0000313" key="3">
    <source>
        <dbReference type="Ensembl" id="ENSTMTP00000015765.1"/>
    </source>
</evidence>
<dbReference type="InterPro" id="IPR050169">
    <property type="entry name" value="Krueppel_C2H2_ZnF"/>
</dbReference>
<organism evidence="3 4">
    <name type="scientific">Terrapene triunguis</name>
    <name type="common">Three-toed box turtle</name>
    <dbReference type="NCBI Taxonomy" id="2587831"/>
    <lineage>
        <taxon>Eukaryota</taxon>
        <taxon>Metazoa</taxon>
        <taxon>Chordata</taxon>
        <taxon>Craniata</taxon>
        <taxon>Vertebrata</taxon>
        <taxon>Euteleostomi</taxon>
        <taxon>Archelosauria</taxon>
        <taxon>Testudinata</taxon>
        <taxon>Testudines</taxon>
        <taxon>Cryptodira</taxon>
        <taxon>Durocryptodira</taxon>
        <taxon>Testudinoidea</taxon>
        <taxon>Emydidae</taxon>
        <taxon>Terrapene</taxon>
    </lineage>
</organism>
<dbReference type="Ensembl" id="ENSTMTT00000016323.1">
    <property type="protein sequence ID" value="ENSTMTP00000015765.1"/>
    <property type="gene ID" value="ENSTMTG00000011518.1"/>
</dbReference>
<proteinExistence type="predicted"/>
<protein>
    <recommendedName>
        <fullName evidence="2">KRAB domain-containing protein</fullName>
    </recommendedName>
</protein>
<name>A0A674J3E6_9SAUR</name>
<feature type="compositionally biased region" description="Polar residues" evidence="1">
    <location>
        <begin position="79"/>
        <end position="88"/>
    </location>
</feature>
<dbReference type="GeneTree" id="ENSGT01030000235032"/>
<accession>A0A674J3E6</accession>
<dbReference type="Pfam" id="PF01352">
    <property type="entry name" value="KRAB"/>
    <property type="match status" value="1"/>
</dbReference>
<dbReference type="PROSITE" id="PS50805">
    <property type="entry name" value="KRAB"/>
    <property type="match status" value="1"/>
</dbReference>
<evidence type="ECO:0000256" key="1">
    <source>
        <dbReference type="SAM" id="MobiDB-lite"/>
    </source>
</evidence>
<keyword evidence="4" id="KW-1185">Reference proteome</keyword>
<dbReference type="CDD" id="cd07765">
    <property type="entry name" value="KRAB_A-box"/>
    <property type="match status" value="1"/>
</dbReference>
<reference evidence="3" key="1">
    <citation type="submission" date="2025-08" db="UniProtKB">
        <authorList>
            <consortium name="Ensembl"/>
        </authorList>
    </citation>
    <scope>IDENTIFICATION</scope>
</reference>
<dbReference type="Proteomes" id="UP000472274">
    <property type="component" value="Unplaced"/>
</dbReference>